<reference evidence="1" key="1">
    <citation type="submission" date="2020-01" db="EMBL/GenBank/DDBJ databases">
        <authorList>
            <person name="Meier V. D."/>
            <person name="Meier V D."/>
        </authorList>
    </citation>
    <scope>NUCLEOTIDE SEQUENCE</scope>
    <source>
        <strain evidence="1">HLG_WM_MAG_01</strain>
    </source>
</reference>
<name>A0A6S6SFB3_9BACT</name>
<accession>A0A6S6SFB3</accession>
<dbReference type="AlphaFoldDB" id="A0A6S6SFB3"/>
<protein>
    <submittedName>
        <fullName evidence="1">Uncharacterized protein</fullName>
    </submittedName>
</protein>
<gene>
    <name evidence="1" type="ORF">HELGO_WM82089</name>
</gene>
<organism evidence="1">
    <name type="scientific">uncultured Sulfurovum sp</name>
    <dbReference type="NCBI Taxonomy" id="269237"/>
    <lineage>
        <taxon>Bacteria</taxon>
        <taxon>Pseudomonadati</taxon>
        <taxon>Campylobacterota</taxon>
        <taxon>Epsilonproteobacteria</taxon>
        <taxon>Campylobacterales</taxon>
        <taxon>Sulfurovaceae</taxon>
        <taxon>Sulfurovum</taxon>
        <taxon>environmental samples</taxon>
    </lineage>
</organism>
<sequence length="141" mass="16146">FFDGDLHQLIQTLTVVTEQLKTDYKAKTFPNSSKKAMVQLAQKLKGSAFEDDFKKIINFLESILEDGFKEKKGTWVFAKKAYEKKFGRFIKMVDELLASSLGKGFIALDQDLDISIKIDQNITLNTLKEYFTYISISIIKS</sequence>
<feature type="non-terminal residue" evidence="1">
    <location>
        <position position="1"/>
    </location>
</feature>
<evidence type="ECO:0000313" key="1">
    <source>
        <dbReference type="EMBL" id="CAA6806125.1"/>
    </source>
</evidence>
<proteinExistence type="predicted"/>
<dbReference type="EMBL" id="CACVAS010000039">
    <property type="protein sequence ID" value="CAA6806125.1"/>
    <property type="molecule type" value="Genomic_DNA"/>
</dbReference>